<evidence type="ECO:0000256" key="1">
    <source>
        <dbReference type="SAM" id="Coils"/>
    </source>
</evidence>
<dbReference type="EMBL" id="GL870880">
    <property type="protein sequence ID" value="EIJ87888.1"/>
    <property type="molecule type" value="Genomic_DNA"/>
</dbReference>
<dbReference type="AlphaFoldDB" id="I3EF91"/>
<proteinExistence type="predicted"/>
<dbReference type="OrthoDB" id="10574873at2759"/>
<feature type="coiled-coil region" evidence="1">
    <location>
        <begin position="83"/>
        <end position="210"/>
    </location>
</feature>
<keyword evidence="3" id="KW-0812">Transmembrane</keyword>
<gene>
    <name evidence="4" type="ORF">NEQG_01960</name>
</gene>
<dbReference type="Proteomes" id="UP000002872">
    <property type="component" value="Unassembled WGS sequence"/>
</dbReference>
<feature type="transmembrane region" description="Helical" evidence="3">
    <location>
        <begin position="44"/>
        <end position="62"/>
    </location>
</feature>
<evidence type="ECO:0000256" key="3">
    <source>
        <dbReference type="SAM" id="Phobius"/>
    </source>
</evidence>
<reference evidence="4" key="1">
    <citation type="submission" date="2011-01" db="EMBL/GenBank/DDBJ databases">
        <title>The Genome Sequence of Nematocida parisii strain ERTm3.</title>
        <authorList>
            <consortium name="The Broad Institute Genome Sequencing Platform"/>
            <consortium name="The Broad Institute Genome Sequencing Center for Infectious Disease"/>
            <person name="Cuomo C."/>
            <person name="Troemel E."/>
            <person name="Young S.K."/>
            <person name="Zeng Q."/>
            <person name="Gargeya S."/>
            <person name="Fitzgerald M."/>
            <person name="Haas B."/>
            <person name="Abouelleil A."/>
            <person name="Alvarado L."/>
            <person name="Arachchi H.M."/>
            <person name="Berlin A."/>
            <person name="Chapman S.B."/>
            <person name="Gearin G."/>
            <person name="Goldberg J."/>
            <person name="Griggs A."/>
            <person name="Gujja S."/>
            <person name="Hansen M."/>
            <person name="Heiman D."/>
            <person name="Howarth C."/>
            <person name="Larimer J."/>
            <person name="Lui A."/>
            <person name="MacDonald P.J.P."/>
            <person name="McCowen C."/>
            <person name="Montmayeur A."/>
            <person name="Murphy C."/>
            <person name="Neiman D."/>
            <person name="Pearson M."/>
            <person name="Priest M."/>
            <person name="Roberts A."/>
            <person name="Saif S."/>
            <person name="Shea T."/>
            <person name="Sisk P."/>
            <person name="Stolte C."/>
            <person name="Sykes S."/>
            <person name="Wortman J."/>
            <person name="Nusbaum C."/>
            <person name="Birren B."/>
        </authorList>
    </citation>
    <scope>NUCLEOTIDE SEQUENCE</scope>
    <source>
        <strain evidence="4">ERTm3</strain>
    </source>
</reference>
<feature type="compositionally biased region" description="Acidic residues" evidence="2">
    <location>
        <begin position="277"/>
        <end position="295"/>
    </location>
</feature>
<evidence type="ECO:0000313" key="4">
    <source>
        <dbReference type="EMBL" id="EIJ87888.1"/>
    </source>
</evidence>
<dbReference type="STRING" id="935791.I3EF91"/>
<evidence type="ECO:0000256" key="2">
    <source>
        <dbReference type="SAM" id="MobiDB-lite"/>
    </source>
</evidence>
<sequence>MITTRVNEQKNNFIGRSISGISMKGIKDTIFASTKEQINLRNKCILIGIIVIILLAIAVWRVPRIIRNFNITQKIRELYNKRKEKVTATETEADKAAAKLEQEIKELEMLEEQERLKLKGQEELVQERLASLNLEIKELKKLEKQELNEMKRLEKQELNELMRQKEWKQDLLELEQEQEDDQKWLDNQMKKELERQEKRKKLELEMQETQMLMEQGMQGMYEKQMMWLDQRRMEQEKKRLDVQIRGKRITMENEILEKNNQEWLEHLEWKKQKAAEAGEEEAGEAEAEEAESSCK</sequence>
<organism evidence="4 5">
    <name type="scientific">Nematocida parisii (strain ERTm3)</name>
    <name type="common">Nematode killer fungus</name>
    <dbReference type="NCBI Taxonomy" id="935791"/>
    <lineage>
        <taxon>Eukaryota</taxon>
        <taxon>Fungi</taxon>
        <taxon>Fungi incertae sedis</taxon>
        <taxon>Microsporidia</taxon>
        <taxon>Nematocida</taxon>
    </lineage>
</organism>
<accession>I3EF91</accession>
<feature type="region of interest" description="Disordered" evidence="2">
    <location>
        <begin position="271"/>
        <end position="295"/>
    </location>
</feature>
<keyword evidence="3" id="KW-0472">Membrane</keyword>
<name>I3EF91_NEMP3</name>
<protein>
    <submittedName>
        <fullName evidence="4">Uncharacterized protein</fullName>
    </submittedName>
</protein>
<evidence type="ECO:0000313" key="5">
    <source>
        <dbReference type="Proteomes" id="UP000002872"/>
    </source>
</evidence>
<keyword evidence="1" id="KW-0175">Coiled coil</keyword>
<keyword evidence="5" id="KW-1185">Reference proteome</keyword>
<dbReference type="HOGENOM" id="CLU_943627_0_0_1"/>
<dbReference type="InParanoid" id="I3EF91"/>
<keyword evidence="3" id="KW-1133">Transmembrane helix</keyword>
<dbReference type="VEuPathDB" id="MicrosporidiaDB:NEQG_01960"/>